<dbReference type="Proteomes" id="UP001159363">
    <property type="component" value="Chromosome 8"/>
</dbReference>
<evidence type="ECO:0000313" key="1">
    <source>
        <dbReference type="EMBL" id="KAJ8875462.1"/>
    </source>
</evidence>
<keyword evidence="2" id="KW-1185">Reference proteome</keyword>
<evidence type="ECO:0000313" key="2">
    <source>
        <dbReference type="Proteomes" id="UP001159363"/>
    </source>
</evidence>
<accession>A0ABQ9GTU7</accession>
<proteinExistence type="predicted"/>
<name>A0ABQ9GTU7_9NEOP</name>
<dbReference type="EMBL" id="JARBHB010000009">
    <property type="protein sequence ID" value="KAJ8875462.1"/>
    <property type="molecule type" value="Genomic_DNA"/>
</dbReference>
<organism evidence="1 2">
    <name type="scientific">Dryococelus australis</name>
    <dbReference type="NCBI Taxonomy" id="614101"/>
    <lineage>
        <taxon>Eukaryota</taxon>
        <taxon>Metazoa</taxon>
        <taxon>Ecdysozoa</taxon>
        <taxon>Arthropoda</taxon>
        <taxon>Hexapoda</taxon>
        <taxon>Insecta</taxon>
        <taxon>Pterygota</taxon>
        <taxon>Neoptera</taxon>
        <taxon>Polyneoptera</taxon>
        <taxon>Phasmatodea</taxon>
        <taxon>Verophasmatodea</taxon>
        <taxon>Anareolatae</taxon>
        <taxon>Phasmatidae</taxon>
        <taxon>Eurycanthinae</taxon>
        <taxon>Dryococelus</taxon>
    </lineage>
</organism>
<comment type="caution">
    <text evidence="1">The sequence shown here is derived from an EMBL/GenBank/DDBJ whole genome shotgun (WGS) entry which is preliminary data.</text>
</comment>
<sequence length="200" mass="22604">MGHLDLCNISCASEAYDCCAQRQAEACKSVRTAPPAQRQVGASSSPSQTGRHVQESCVLCGCPKLCRCVFLKDNYEMGATKAALNKIKCLRSYFRRVRNEYLSKKKSGSGAADVRKPNWFLYEPLLFILDGEIRPRTETFTLVHAAQRMHYLASSMRRCMSTRTGTMRLRRPRRSKTPIIRPVRSPLNTAITRIVYRPGV</sequence>
<gene>
    <name evidence="1" type="ORF">PR048_023357</name>
</gene>
<protein>
    <submittedName>
        <fullName evidence="1">Uncharacterized protein</fullName>
    </submittedName>
</protein>
<reference evidence="1 2" key="1">
    <citation type="submission" date="2023-02" db="EMBL/GenBank/DDBJ databases">
        <title>LHISI_Scaffold_Assembly.</title>
        <authorList>
            <person name="Stuart O.P."/>
            <person name="Cleave R."/>
            <person name="Magrath M.J.L."/>
            <person name="Mikheyev A.S."/>
        </authorList>
    </citation>
    <scope>NUCLEOTIDE SEQUENCE [LARGE SCALE GENOMIC DNA]</scope>
    <source>
        <strain evidence="1">Daus_M_001</strain>
        <tissue evidence="1">Leg muscle</tissue>
    </source>
</reference>